<keyword evidence="6" id="KW-0539">Nucleus</keyword>
<reference evidence="9 10" key="3">
    <citation type="journal article" date="2015" name="Genome Announc.">
        <title>Draft Genome Sequence of the Archiascomycetous Yeast Saitoella complicata.</title>
        <authorList>
            <person name="Yamauchi K."/>
            <person name="Kondo S."/>
            <person name="Hamamoto M."/>
            <person name="Takahashi Y."/>
            <person name="Ogura Y."/>
            <person name="Hayashi T."/>
            <person name="Nishida H."/>
        </authorList>
    </citation>
    <scope>NUCLEOTIDE SEQUENCE [LARGE SCALE GENOMIC DNA]</scope>
    <source>
        <strain evidence="9 10">NRRL Y-17804</strain>
    </source>
</reference>
<protein>
    <recommendedName>
        <fullName evidence="11">LisH domain-containing protein</fullName>
    </recommendedName>
</protein>
<comment type="caution">
    <text evidence="9">The sequence shown here is derived from an EMBL/GenBank/DDBJ whole genome shotgun (WGS) entry which is preliminary data.</text>
</comment>
<dbReference type="PROSITE" id="PS50896">
    <property type="entry name" value="LISH"/>
    <property type="match status" value="1"/>
</dbReference>
<dbReference type="PROSITE" id="PS50294">
    <property type="entry name" value="WD_REPEATS_REGION"/>
    <property type="match status" value="5"/>
</dbReference>
<evidence type="ECO:0000256" key="1">
    <source>
        <dbReference type="ARBA" id="ARBA00004123"/>
    </source>
</evidence>
<organism evidence="9 10">
    <name type="scientific">Saitoella complicata (strain BCRC 22490 / CBS 7301 / JCM 7358 / NBRC 10748 / NRRL Y-17804)</name>
    <dbReference type="NCBI Taxonomy" id="698492"/>
    <lineage>
        <taxon>Eukaryota</taxon>
        <taxon>Fungi</taxon>
        <taxon>Dikarya</taxon>
        <taxon>Ascomycota</taxon>
        <taxon>Taphrinomycotina</taxon>
        <taxon>Taphrinomycotina incertae sedis</taxon>
        <taxon>Saitoella</taxon>
    </lineage>
</organism>
<evidence type="ECO:0000256" key="5">
    <source>
        <dbReference type="ARBA" id="ARBA00023163"/>
    </source>
</evidence>
<evidence type="ECO:0000313" key="10">
    <source>
        <dbReference type="Proteomes" id="UP000033140"/>
    </source>
</evidence>
<evidence type="ECO:0000256" key="7">
    <source>
        <dbReference type="PROSITE-ProRule" id="PRU00221"/>
    </source>
</evidence>
<dbReference type="InterPro" id="IPR019775">
    <property type="entry name" value="WD40_repeat_CS"/>
</dbReference>
<dbReference type="AlphaFoldDB" id="A0A0E9NQS1"/>
<feature type="repeat" description="WD" evidence="7">
    <location>
        <begin position="481"/>
        <end position="522"/>
    </location>
</feature>
<dbReference type="EMBL" id="BACD03000057">
    <property type="protein sequence ID" value="GAO52016.1"/>
    <property type="molecule type" value="Genomic_DNA"/>
</dbReference>
<feature type="region of interest" description="Disordered" evidence="8">
    <location>
        <begin position="145"/>
        <end position="210"/>
    </location>
</feature>
<dbReference type="SUPFAM" id="SSF50978">
    <property type="entry name" value="WD40 repeat-like"/>
    <property type="match status" value="1"/>
</dbReference>
<dbReference type="Gene3D" id="1.20.960.30">
    <property type="match status" value="1"/>
</dbReference>
<keyword evidence="3" id="KW-0677">Repeat</keyword>
<dbReference type="GO" id="GO:0003714">
    <property type="term" value="F:transcription corepressor activity"/>
    <property type="evidence" value="ECO:0007669"/>
    <property type="project" value="InterPro"/>
</dbReference>
<evidence type="ECO:0000256" key="8">
    <source>
        <dbReference type="SAM" id="MobiDB-lite"/>
    </source>
</evidence>
<dbReference type="InterPro" id="IPR020472">
    <property type="entry name" value="WD40_PAC1"/>
</dbReference>
<evidence type="ECO:0000313" key="9">
    <source>
        <dbReference type="EMBL" id="GAO52016.1"/>
    </source>
</evidence>
<dbReference type="GO" id="GO:0034967">
    <property type="term" value="C:Set3 complex"/>
    <property type="evidence" value="ECO:0007669"/>
    <property type="project" value="TreeGrafter"/>
</dbReference>
<dbReference type="GO" id="GO:0006357">
    <property type="term" value="P:regulation of transcription by RNA polymerase II"/>
    <property type="evidence" value="ECO:0007669"/>
    <property type="project" value="TreeGrafter"/>
</dbReference>
<feature type="compositionally biased region" description="Polar residues" evidence="8">
    <location>
        <begin position="158"/>
        <end position="171"/>
    </location>
</feature>
<name>A0A0E9NQS1_SAICN</name>
<sequence>MWSCSGLQPNAAAPNTNLRQQPIAQNDLSNSSYSSSSFPGRTIAAMSRRPRLAITSDEINYLVWRYLQESGFAHTTFAFQSESGAQNFDERWGEHVKPGALVLALQKGLLYRDAEEHLNEDGTERTCLGQMGLIGEHVCSDVPAPAGELPPWPRPLSTKKTTNDTLSNGKNSARDGRTPPAEAQDQPMEDAPAMEATSSRESADEAPRSISTEDVTLLGSGEELFNCEWNPVQNQLLATGSSEATVRIWTVPQTTEQPSSVELNHLPAYHETKDITCIHWNATGTLLATGSFDGQARIWTADGKLRHSLTVHSGPIMAIRFNANSSMLLTASCDASAIAWDVETGGEKQTFTARETPTTDVEWVDEDAFVTSGEEGDMYLWKVGSTTPLRKFDGHKSDINSLTWDAASKLLLSASDDGTAKIWSIEQSTPLHTLQAHAAGVLAARWKPSREWGSAPVLATASKDGTVKMWDARTGNTLHTLNLHDSAVFALAFSNDGRWLASGGRDGDLVIWNVADGKAVGRWVPDEPRGEEGGQVFHISWSGSLKAGDGPSKIAICRGKRKCARGHRTLKTAGWWCTVIDVYGYNAWYHATIGNDGRLFLFPPSDRQNVP</sequence>
<feature type="repeat" description="WD" evidence="7">
    <location>
        <begin position="434"/>
        <end position="480"/>
    </location>
</feature>
<gene>
    <name evidence="9" type="ORF">G7K_6104-t1</name>
</gene>
<dbReference type="InterPro" id="IPR045183">
    <property type="entry name" value="Ebi-like"/>
</dbReference>
<dbReference type="PROSITE" id="PS50082">
    <property type="entry name" value="WD_REPEATS_2"/>
    <property type="match status" value="6"/>
</dbReference>
<dbReference type="PANTHER" id="PTHR22846">
    <property type="entry name" value="WD40 REPEAT PROTEIN"/>
    <property type="match status" value="1"/>
</dbReference>
<proteinExistence type="predicted"/>
<keyword evidence="5" id="KW-0804">Transcription</keyword>
<evidence type="ECO:0000256" key="4">
    <source>
        <dbReference type="ARBA" id="ARBA00023015"/>
    </source>
</evidence>
<feature type="repeat" description="WD" evidence="7">
    <location>
        <begin position="217"/>
        <end position="259"/>
    </location>
</feature>
<dbReference type="PROSITE" id="PS00678">
    <property type="entry name" value="WD_REPEATS_1"/>
    <property type="match status" value="3"/>
</dbReference>
<dbReference type="OMA" id="KWNKCGN"/>
<dbReference type="FunFam" id="2.130.10.10:FF:000218">
    <property type="entry name" value="WD40 repeat-containing protein HOS15"/>
    <property type="match status" value="1"/>
</dbReference>
<dbReference type="FunFam" id="1.20.960.30:FF:000001">
    <property type="entry name" value="F-box-like/WD repeat-containing protein TBL1XR1"/>
    <property type="match status" value="1"/>
</dbReference>
<dbReference type="InterPro" id="IPR015943">
    <property type="entry name" value="WD40/YVTN_repeat-like_dom_sf"/>
</dbReference>
<dbReference type="InterPro" id="IPR036322">
    <property type="entry name" value="WD40_repeat_dom_sf"/>
</dbReference>
<feature type="repeat" description="WD" evidence="7">
    <location>
        <begin position="309"/>
        <end position="350"/>
    </location>
</feature>
<comment type="subcellular location">
    <subcellularLocation>
        <location evidence="1">Nucleus</location>
    </subcellularLocation>
</comment>
<accession>A0A0E9NQS1</accession>
<dbReference type="Pfam" id="PF08513">
    <property type="entry name" value="LisH"/>
    <property type="match status" value="1"/>
</dbReference>
<reference evidence="9 10" key="1">
    <citation type="journal article" date="2011" name="J. Gen. Appl. Microbiol.">
        <title>Draft genome sequencing of the enigmatic yeast Saitoella complicata.</title>
        <authorList>
            <person name="Nishida H."/>
            <person name="Hamamoto M."/>
            <person name="Sugiyama J."/>
        </authorList>
    </citation>
    <scope>NUCLEOTIDE SEQUENCE [LARGE SCALE GENOMIC DNA]</scope>
    <source>
        <strain evidence="9 10">NRRL Y-17804</strain>
    </source>
</reference>
<dbReference type="STRING" id="698492.A0A0E9NQS1"/>
<keyword evidence="10" id="KW-1185">Reference proteome</keyword>
<dbReference type="InterPro" id="IPR006594">
    <property type="entry name" value="LisH"/>
</dbReference>
<evidence type="ECO:0008006" key="11">
    <source>
        <dbReference type="Google" id="ProtNLM"/>
    </source>
</evidence>
<dbReference type="PANTHER" id="PTHR22846:SF2">
    <property type="entry name" value="F-BOX-LIKE_WD REPEAT-CONTAINING PROTEIN EBI"/>
    <property type="match status" value="1"/>
</dbReference>
<dbReference type="CDD" id="cd00200">
    <property type="entry name" value="WD40"/>
    <property type="match status" value="1"/>
</dbReference>
<dbReference type="InterPro" id="IPR001680">
    <property type="entry name" value="WD40_rpt"/>
</dbReference>
<dbReference type="SMART" id="SM00320">
    <property type="entry name" value="WD40"/>
    <property type="match status" value="7"/>
</dbReference>
<evidence type="ECO:0000256" key="2">
    <source>
        <dbReference type="ARBA" id="ARBA00022574"/>
    </source>
</evidence>
<dbReference type="PRINTS" id="PR00320">
    <property type="entry name" value="GPROTEINBRPT"/>
</dbReference>
<dbReference type="Pfam" id="PF00400">
    <property type="entry name" value="WD40"/>
    <property type="match status" value="5"/>
</dbReference>
<feature type="repeat" description="WD" evidence="7">
    <location>
        <begin position="268"/>
        <end position="299"/>
    </location>
</feature>
<dbReference type="Gene3D" id="2.130.10.10">
    <property type="entry name" value="YVTN repeat-like/Quinoprotein amine dehydrogenase"/>
    <property type="match status" value="1"/>
</dbReference>
<keyword evidence="2 7" id="KW-0853">WD repeat</keyword>
<reference evidence="9 10" key="2">
    <citation type="journal article" date="2014" name="J. Gen. Appl. Microbiol.">
        <title>The early diverging ascomycetous budding yeast Saitoella complicata has three histone deacetylases belonging to the Clr6, Hos2, and Rpd3 lineages.</title>
        <authorList>
            <person name="Nishida H."/>
            <person name="Matsumoto T."/>
            <person name="Kondo S."/>
            <person name="Hamamoto M."/>
            <person name="Yoshikawa H."/>
        </authorList>
    </citation>
    <scope>NUCLEOTIDE SEQUENCE [LARGE SCALE GENOMIC DNA]</scope>
    <source>
        <strain evidence="9 10">NRRL Y-17804</strain>
    </source>
</reference>
<dbReference type="Proteomes" id="UP000033140">
    <property type="component" value="Unassembled WGS sequence"/>
</dbReference>
<evidence type="ECO:0000256" key="6">
    <source>
        <dbReference type="ARBA" id="ARBA00023242"/>
    </source>
</evidence>
<evidence type="ECO:0000256" key="3">
    <source>
        <dbReference type="ARBA" id="ARBA00022737"/>
    </source>
</evidence>
<dbReference type="SMART" id="SM00667">
    <property type="entry name" value="LisH"/>
    <property type="match status" value="1"/>
</dbReference>
<keyword evidence="4" id="KW-0805">Transcription regulation</keyword>
<feature type="repeat" description="WD" evidence="7">
    <location>
        <begin position="392"/>
        <end position="433"/>
    </location>
</feature>